<dbReference type="InterPro" id="IPR000210">
    <property type="entry name" value="BTB/POZ_dom"/>
</dbReference>
<dbReference type="GO" id="GO:0045476">
    <property type="term" value="P:nurse cell apoptotic process"/>
    <property type="evidence" value="ECO:0007669"/>
    <property type="project" value="UniProtKB-ARBA"/>
</dbReference>
<dbReference type="SUPFAM" id="SSF57667">
    <property type="entry name" value="beta-beta-alpha zinc fingers"/>
    <property type="match status" value="1"/>
</dbReference>
<dbReference type="CDD" id="cd18315">
    <property type="entry name" value="BTB_POZ_BAB-like"/>
    <property type="match status" value="1"/>
</dbReference>
<feature type="domain" description="BTB" evidence="8">
    <location>
        <begin position="31"/>
        <end position="96"/>
    </location>
</feature>
<keyword evidence="3" id="KW-0524">Neurogenesis</keyword>
<feature type="compositionally biased region" description="Low complexity" evidence="7">
    <location>
        <begin position="154"/>
        <end position="176"/>
    </location>
</feature>
<dbReference type="GO" id="GO:0048813">
    <property type="term" value="P:dendrite morphogenesis"/>
    <property type="evidence" value="ECO:0007669"/>
    <property type="project" value="UniProtKB-ARBA"/>
</dbReference>
<evidence type="ECO:0000256" key="3">
    <source>
        <dbReference type="ARBA" id="ARBA00022902"/>
    </source>
</evidence>
<evidence type="ECO:0000256" key="2">
    <source>
        <dbReference type="ARBA" id="ARBA00022782"/>
    </source>
</evidence>
<dbReference type="Gene3D" id="3.30.160.60">
    <property type="entry name" value="Classic Zinc Finger"/>
    <property type="match status" value="2"/>
</dbReference>
<keyword evidence="2" id="KW-0221">Differentiation</keyword>
<evidence type="ECO:0000313" key="11">
    <source>
        <dbReference type="Proteomes" id="UP001487740"/>
    </source>
</evidence>
<evidence type="ECO:0000313" key="10">
    <source>
        <dbReference type="EMBL" id="KAK8394906.1"/>
    </source>
</evidence>
<dbReference type="GO" id="GO:0007526">
    <property type="term" value="P:larval somatic muscle development"/>
    <property type="evidence" value="ECO:0007669"/>
    <property type="project" value="UniProtKB-ARBA"/>
</dbReference>
<evidence type="ECO:0000256" key="5">
    <source>
        <dbReference type="ARBA" id="ARBA00037382"/>
    </source>
</evidence>
<dbReference type="InterPro" id="IPR013087">
    <property type="entry name" value="Znf_C2H2_type"/>
</dbReference>
<proteinExistence type="predicted"/>
<organism evidence="10 11">
    <name type="scientific">Scylla paramamosain</name>
    <name type="common">Mud crab</name>
    <dbReference type="NCBI Taxonomy" id="85552"/>
    <lineage>
        <taxon>Eukaryota</taxon>
        <taxon>Metazoa</taxon>
        <taxon>Ecdysozoa</taxon>
        <taxon>Arthropoda</taxon>
        <taxon>Crustacea</taxon>
        <taxon>Multicrustacea</taxon>
        <taxon>Malacostraca</taxon>
        <taxon>Eumalacostraca</taxon>
        <taxon>Eucarida</taxon>
        <taxon>Decapoda</taxon>
        <taxon>Pleocyemata</taxon>
        <taxon>Brachyura</taxon>
        <taxon>Eubrachyura</taxon>
        <taxon>Portunoidea</taxon>
        <taxon>Portunidae</taxon>
        <taxon>Portuninae</taxon>
        <taxon>Scylla</taxon>
    </lineage>
</organism>
<dbReference type="GO" id="GO:0008406">
    <property type="term" value="P:gonad development"/>
    <property type="evidence" value="ECO:0007669"/>
    <property type="project" value="UniProtKB-ARBA"/>
</dbReference>
<evidence type="ECO:0000256" key="6">
    <source>
        <dbReference type="PROSITE-ProRule" id="PRU00042"/>
    </source>
</evidence>
<dbReference type="PROSITE" id="PS50097">
    <property type="entry name" value="BTB"/>
    <property type="match status" value="1"/>
</dbReference>
<dbReference type="Gene3D" id="3.30.710.10">
    <property type="entry name" value="Potassium Channel Kv1.1, Chain A"/>
    <property type="match status" value="1"/>
</dbReference>
<dbReference type="SUPFAM" id="SSF54695">
    <property type="entry name" value="POZ domain"/>
    <property type="match status" value="1"/>
</dbReference>
<dbReference type="Pfam" id="PF00096">
    <property type="entry name" value="zf-C2H2"/>
    <property type="match status" value="1"/>
</dbReference>
<keyword evidence="1" id="KW-0217">Developmental protein</keyword>
<accession>A0AAW0U545</accession>
<evidence type="ECO:0000256" key="1">
    <source>
        <dbReference type="ARBA" id="ARBA00022473"/>
    </source>
</evidence>
<dbReference type="PANTHER" id="PTHR23110">
    <property type="entry name" value="BTB DOMAIN TRANSCRIPTION FACTOR"/>
    <property type="match status" value="1"/>
</dbReference>
<protein>
    <recommendedName>
        <fullName evidence="12">Broad-complex core protein</fullName>
    </recommendedName>
</protein>
<dbReference type="SMART" id="SM00225">
    <property type="entry name" value="BTB"/>
    <property type="match status" value="1"/>
</dbReference>
<dbReference type="Proteomes" id="UP001487740">
    <property type="component" value="Unassembled WGS sequence"/>
</dbReference>
<gene>
    <name evidence="10" type="ORF">O3P69_006001</name>
</gene>
<dbReference type="GO" id="GO:0007464">
    <property type="term" value="P:R3/R4 cell fate commitment"/>
    <property type="evidence" value="ECO:0007669"/>
    <property type="project" value="UniProtKB-ARBA"/>
</dbReference>
<keyword evidence="4" id="KW-0539">Nucleus</keyword>
<feature type="compositionally biased region" description="Low complexity" evidence="7">
    <location>
        <begin position="249"/>
        <end position="277"/>
    </location>
</feature>
<feature type="compositionally biased region" description="Low complexity" evidence="7">
    <location>
        <begin position="218"/>
        <end position="239"/>
    </location>
</feature>
<dbReference type="PROSITE" id="PS50157">
    <property type="entry name" value="ZINC_FINGER_C2H2_2"/>
    <property type="match status" value="1"/>
</dbReference>
<evidence type="ECO:0000259" key="8">
    <source>
        <dbReference type="PROSITE" id="PS50097"/>
    </source>
</evidence>
<dbReference type="GO" id="GO:0016199">
    <property type="term" value="P:axon midline choice point recognition"/>
    <property type="evidence" value="ECO:0007669"/>
    <property type="project" value="UniProtKB-ARBA"/>
</dbReference>
<keyword evidence="6" id="KW-0479">Metal-binding</keyword>
<dbReference type="GO" id="GO:0005634">
    <property type="term" value="C:nucleus"/>
    <property type="evidence" value="ECO:0007669"/>
    <property type="project" value="UniProtKB-ARBA"/>
</dbReference>
<dbReference type="GO" id="GO:0035167">
    <property type="term" value="P:larval lymph gland hemopoiesis"/>
    <property type="evidence" value="ECO:0007669"/>
    <property type="project" value="UniProtKB-ARBA"/>
</dbReference>
<feature type="region of interest" description="Disordered" evidence="7">
    <location>
        <begin position="373"/>
        <end position="427"/>
    </location>
</feature>
<feature type="compositionally biased region" description="Basic and acidic residues" evidence="7">
    <location>
        <begin position="119"/>
        <end position="134"/>
    </location>
</feature>
<dbReference type="GO" id="GO:0006357">
    <property type="term" value="P:regulation of transcription by RNA polymerase II"/>
    <property type="evidence" value="ECO:0007669"/>
    <property type="project" value="TreeGrafter"/>
</dbReference>
<feature type="compositionally biased region" description="Basic and acidic residues" evidence="7">
    <location>
        <begin position="300"/>
        <end position="314"/>
    </location>
</feature>
<dbReference type="GO" id="GO:0045467">
    <property type="term" value="P:R7 cell development"/>
    <property type="evidence" value="ECO:0007669"/>
    <property type="project" value="UniProtKB-ARBA"/>
</dbReference>
<dbReference type="AlphaFoldDB" id="A0AAW0U545"/>
<name>A0AAW0U545_SCYPA</name>
<dbReference type="InterPro" id="IPR051095">
    <property type="entry name" value="Dros_DevTransReg"/>
</dbReference>
<dbReference type="InterPro" id="IPR011333">
    <property type="entry name" value="SKP1/BTB/POZ_sf"/>
</dbReference>
<sequence length="614" mass="66817">MEEGLLSLKWNNHKSTFFQVLSGLREKHTYTDVTLACDGQVYPAHKFVLSTCSEYFSEIFTSTSGTSIVIVLKDVRRQDLEYLMDYMYLGQVDVAQSELPSLIKTAECLRIKGLAIPDDEPHKTQRRGADEREGSPPPSKKKRYLQEDDRHPASSTSTTNNNNNTTSTSSSSSSTSASGRIQMEVLPPPSDLSSLVHLRQPPHSQQPLQAPPPPPPTSQGSSKSHSSQSLSLNLTTQASRTPQGGSSGPHVHTPTSTSAPSSHRPHSSPSHTTPVPVIKEEAADPPETPEGYLNESFEENETKPDVSDPRHLDPDGAVPGPSGLQGSDNWDGDGEMGGYGGSDSYPEGSLEEHGESEVQGDSWHNVHQLVGPHLQHHSDQQEHQGLGTRGTPPHFSYKRAISSNPQREGILGGTDQPESLEAGDSASQSAAFLMESVENLALSGSRSSGESSLYKTSQHSEDDAEIVFMSTSLHETMSSSQDLQVTPGTQLYSEGSSLTYCVPHSSLTRQASGSLSEKPMSDPQHLKAGECGGTNRYICQWCGRNFDRVSNLKRHLLLHSGIKPFKCLYCNYRATQKANVVQHLASRHKNEMRALLQNNISVNDILVPSGPSKR</sequence>
<keyword evidence="6" id="KW-0863">Zinc-finger</keyword>
<keyword evidence="6" id="KW-0862">Zinc</keyword>
<dbReference type="SMART" id="SM00355">
    <property type="entry name" value="ZnF_C2H2"/>
    <property type="match status" value="2"/>
</dbReference>
<evidence type="ECO:0000256" key="7">
    <source>
        <dbReference type="SAM" id="MobiDB-lite"/>
    </source>
</evidence>
<evidence type="ECO:0000259" key="9">
    <source>
        <dbReference type="PROSITE" id="PS50157"/>
    </source>
</evidence>
<evidence type="ECO:0000256" key="4">
    <source>
        <dbReference type="ARBA" id="ARBA00023242"/>
    </source>
</evidence>
<dbReference type="InterPro" id="IPR036236">
    <property type="entry name" value="Znf_C2H2_sf"/>
</dbReference>
<dbReference type="EMBL" id="JARAKH010000018">
    <property type="protein sequence ID" value="KAK8394906.1"/>
    <property type="molecule type" value="Genomic_DNA"/>
</dbReference>
<dbReference type="Pfam" id="PF00651">
    <property type="entry name" value="BTB"/>
    <property type="match status" value="1"/>
</dbReference>
<evidence type="ECO:0008006" key="12">
    <source>
        <dbReference type="Google" id="ProtNLM"/>
    </source>
</evidence>
<dbReference type="PROSITE" id="PS00028">
    <property type="entry name" value="ZINC_FINGER_C2H2_1"/>
    <property type="match status" value="1"/>
</dbReference>
<feature type="domain" description="C2H2-type" evidence="9">
    <location>
        <begin position="537"/>
        <end position="564"/>
    </location>
</feature>
<comment type="caution">
    <text evidence="10">The sequence shown here is derived from an EMBL/GenBank/DDBJ whole genome shotgun (WGS) entry which is preliminary data.</text>
</comment>
<feature type="region of interest" description="Disordered" evidence="7">
    <location>
        <begin position="117"/>
        <end position="361"/>
    </location>
</feature>
<comment type="function">
    <text evidence="5">Putative transcription factor required for axon growth and guidance in the central and peripheral nervous systems. Repels CNS axons away from the midline by promoting the expression of the midline repellent sli and its receptor robo.</text>
</comment>
<keyword evidence="11" id="KW-1185">Reference proteome</keyword>
<dbReference type="PANTHER" id="PTHR23110:SF111">
    <property type="entry name" value="LONGITUDINALS LACKING PROTEIN, ISOFORMS F_I_K_T"/>
    <property type="match status" value="1"/>
</dbReference>
<dbReference type="GO" id="GO:0008270">
    <property type="term" value="F:zinc ion binding"/>
    <property type="evidence" value="ECO:0007669"/>
    <property type="project" value="UniProtKB-KW"/>
</dbReference>
<reference evidence="10 11" key="1">
    <citation type="submission" date="2023-03" db="EMBL/GenBank/DDBJ databases">
        <title>High-quality genome of Scylla paramamosain provides insights in environmental adaptation.</title>
        <authorList>
            <person name="Zhang L."/>
        </authorList>
    </citation>
    <scope>NUCLEOTIDE SEQUENCE [LARGE SCALE GENOMIC DNA]</scope>
    <source>
        <strain evidence="10">LZ_2023a</strain>
        <tissue evidence="10">Muscle</tissue>
    </source>
</reference>